<name>A0ABQ4UQM0_9HYPH</name>
<dbReference type="RefSeq" id="WP_238307577.1">
    <property type="nucleotide sequence ID" value="NZ_BPRE01000002.1"/>
</dbReference>
<dbReference type="Gene3D" id="1.10.287.950">
    <property type="entry name" value="Methyl-accepting chemotaxis protein"/>
    <property type="match status" value="1"/>
</dbReference>
<dbReference type="EMBL" id="BPRE01000002">
    <property type="protein sequence ID" value="GJE74285.1"/>
    <property type="molecule type" value="Genomic_DNA"/>
</dbReference>
<comment type="similarity">
    <text evidence="2">Belongs to the methyl-accepting chemotaxis (MCP) protein family.</text>
</comment>
<dbReference type="InterPro" id="IPR003660">
    <property type="entry name" value="HAMP_dom"/>
</dbReference>
<dbReference type="Pfam" id="PF12729">
    <property type="entry name" value="4HB_MCP_1"/>
    <property type="match status" value="1"/>
</dbReference>
<evidence type="ECO:0000256" key="1">
    <source>
        <dbReference type="ARBA" id="ARBA00023224"/>
    </source>
</evidence>
<reference evidence="6" key="2">
    <citation type="submission" date="2021-08" db="EMBL/GenBank/DDBJ databases">
        <authorList>
            <person name="Tani A."/>
            <person name="Ola A."/>
            <person name="Ogura Y."/>
            <person name="Katsura K."/>
            <person name="Hayashi T."/>
        </authorList>
    </citation>
    <scope>NUCLEOTIDE SEQUENCE</scope>
    <source>
        <strain evidence="6">DSM 14458</strain>
    </source>
</reference>
<feature type="domain" description="HAMP" evidence="5">
    <location>
        <begin position="209"/>
        <end position="262"/>
    </location>
</feature>
<evidence type="ECO:0000259" key="5">
    <source>
        <dbReference type="PROSITE" id="PS50885"/>
    </source>
</evidence>
<evidence type="ECO:0008006" key="8">
    <source>
        <dbReference type="Google" id="ProtNLM"/>
    </source>
</evidence>
<dbReference type="PRINTS" id="PR00260">
    <property type="entry name" value="CHEMTRNSDUCR"/>
</dbReference>
<evidence type="ECO:0000256" key="3">
    <source>
        <dbReference type="PROSITE-ProRule" id="PRU00284"/>
    </source>
</evidence>
<dbReference type="SUPFAM" id="SSF58104">
    <property type="entry name" value="Methyl-accepting chemotaxis protein (MCP) signaling domain"/>
    <property type="match status" value="1"/>
</dbReference>
<accession>A0ABQ4UQM0</accession>
<dbReference type="InterPro" id="IPR024478">
    <property type="entry name" value="HlyB_4HB_MCP"/>
</dbReference>
<evidence type="ECO:0000259" key="4">
    <source>
        <dbReference type="PROSITE" id="PS50111"/>
    </source>
</evidence>
<dbReference type="InterPro" id="IPR004090">
    <property type="entry name" value="Chemotax_Me-accpt_rcpt"/>
</dbReference>
<dbReference type="InterPro" id="IPR004089">
    <property type="entry name" value="MCPsignal_dom"/>
</dbReference>
<dbReference type="Proteomes" id="UP001055093">
    <property type="component" value="Unassembled WGS sequence"/>
</dbReference>
<comment type="caution">
    <text evidence="6">The sequence shown here is derived from an EMBL/GenBank/DDBJ whole genome shotgun (WGS) entry which is preliminary data.</text>
</comment>
<evidence type="ECO:0000313" key="7">
    <source>
        <dbReference type="Proteomes" id="UP001055093"/>
    </source>
</evidence>
<reference evidence="6" key="1">
    <citation type="journal article" date="2021" name="Front. Microbiol.">
        <title>Comprehensive Comparative Genomics and Phenotyping of Methylobacterium Species.</title>
        <authorList>
            <person name="Alessa O."/>
            <person name="Ogura Y."/>
            <person name="Fujitani Y."/>
            <person name="Takami H."/>
            <person name="Hayashi T."/>
            <person name="Sahin N."/>
            <person name="Tani A."/>
        </authorList>
    </citation>
    <scope>NUCLEOTIDE SEQUENCE</scope>
    <source>
        <strain evidence="6">DSM 14458</strain>
    </source>
</reference>
<feature type="domain" description="Methyl-accepting transducer" evidence="4">
    <location>
        <begin position="296"/>
        <end position="539"/>
    </location>
</feature>
<dbReference type="SMART" id="SM00283">
    <property type="entry name" value="MA"/>
    <property type="match status" value="1"/>
</dbReference>
<dbReference type="SMART" id="SM00304">
    <property type="entry name" value="HAMP"/>
    <property type="match status" value="1"/>
</dbReference>
<dbReference type="PROSITE" id="PS50111">
    <property type="entry name" value="CHEMOTAXIS_TRANSDUC_2"/>
    <property type="match status" value="1"/>
</dbReference>
<dbReference type="CDD" id="cd06225">
    <property type="entry name" value="HAMP"/>
    <property type="match status" value="1"/>
</dbReference>
<sequence length="559" mass="58036">MKLSLKTTLVGLVLTLCLLSVGATGWALRSIGLLNEGVAELAGKQLPATAVLGGIERSVATHRVRHYRYMSSETQEIRAGSLDMIRKEADHLRQMLGEYEALASTAEAKALLDRFKKAWATSEATWAEVVRMDRAVGHDEAMRFFRDEGRKTYDAALVALEEGLAFARRQADAARDEAVAVGERARLVTLGNSAALLVVGLAAVLFSLLRVARPIDRMTATMSRLSAGDTAVEVSGRERGDEIGAMARAVQVFKDNLIHARELEGEVARNRDEAEARRKAGLDEMAAGFETAVGSIASMLSAAATELHVTAQSLTGSATEGAQQSASVAAAAEQTSANVSTVAAAAEELGASVTEIARQVEGSVALAGAAVGEADQTSGLVRELSQGAARIGDVVGMISGIASQTNLLALNATIEAARAGEAGKGFAVVASEVKELAGQTTRATEEVGRQIAAMQDTTRQAVDAIGRIVARIREIDAATGSIASSVEQQGAATREILHSVSQAAQGSGEVTSGMAAVATASGETGAAATQVLSSSGEVAKHAERLSGEMKRFLATVRAA</sequence>
<gene>
    <name evidence="6" type="ORF">BGCPKDLD_0854</name>
</gene>
<evidence type="ECO:0000313" key="6">
    <source>
        <dbReference type="EMBL" id="GJE74285.1"/>
    </source>
</evidence>
<keyword evidence="7" id="KW-1185">Reference proteome</keyword>
<dbReference type="PANTHER" id="PTHR32089:SF112">
    <property type="entry name" value="LYSOZYME-LIKE PROTEIN-RELATED"/>
    <property type="match status" value="1"/>
</dbReference>
<dbReference type="PANTHER" id="PTHR32089">
    <property type="entry name" value="METHYL-ACCEPTING CHEMOTAXIS PROTEIN MCPB"/>
    <property type="match status" value="1"/>
</dbReference>
<dbReference type="Gene3D" id="1.10.8.500">
    <property type="entry name" value="HAMP domain in histidine kinase"/>
    <property type="match status" value="1"/>
</dbReference>
<dbReference type="Pfam" id="PF00672">
    <property type="entry name" value="HAMP"/>
    <property type="match status" value="1"/>
</dbReference>
<proteinExistence type="inferred from homology"/>
<dbReference type="Pfam" id="PF00015">
    <property type="entry name" value="MCPsignal"/>
    <property type="match status" value="1"/>
</dbReference>
<organism evidence="6 7">
    <name type="scientific">Methylorubrum suomiense</name>
    <dbReference type="NCBI Taxonomy" id="144191"/>
    <lineage>
        <taxon>Bacteria</taxon>
        <taxon>Pseudomonadati</taxon>
        <taxon>Pseudomonadota</taxon>
        <taxon>Alphaproteobacteria</taxon>
        <taxon>Hyphomicrobiales</taxon>
        <taxon>Methylobacteriaceae</taxon>
        <taxon>Methylorubrum</taxon>
    </lineage>
</organism>
<dbReference type="PROSITE" id="PS50885">
    <property type="entry name" value="HAMP"/>
    <property type="match status" value="1"/>
</dbReference>
<protein>
    <recommendedName>
        <fullName evidence="8">Methyl-accepting chemotaxis protein</fullName>
    </recommendedName>
</protein>
<keyword evidence="1 3" id="KW-0807">Transducer</keyword>
<evidence type="ECO:0000256" key="2">
    <source>
        <dbReference type="ARBA" id="ARBA00029447"/>
    </source>
</evidence>